<dbReference type="RefSeq" id="WP_010049994.1">
    <property type="nucleotide sequence ID" value="NZ_CP025958.1"/>
</dbReference>
<dbReference type="Pfam" id="PF00903">
    <property type="entry name" value="Glyoxalase"/>
    <property type="match status" value="1"/>
</dbReference>
<dbReference type="InterPro" id="IPR050383">
    <property type="entry name" value="GlyoxalaseI/FosfomycinResist"/>
</dbReference>
<dbReference type="PROSITE" id="PS51819">
    <property type="entry name" value="VOC"/>
    <property type="match status" value="1"/>
</dbReference>
<dbReference type="Proteomes" id="UP000245802">
    <property type="component" value="Chromosome"/>
</dbReference>
<dbReference type="EMBL" id="CP025958">
    <property type="protein sequence ID" value="AWM38379.1"/>
    <property type="molecule type" value="Genomic_DNA"/>
</dbReference>
<keyword evidence="1" id="KW-0479">Metal-binding</keyword>
<dbReference type="InterPro" id="IPR037523">
    <property type="entry name" value="VOC_core"/>
</dbReference>
<dbReference type="InterPro" id="IPR004360">
    <property type="entry name" value="Glyas_Fos-R_dOase_dom"/>
</dbReference>
<dbReference type="SUPFAM" id="SSF54593">
    <property type="entry name" value="Glyoxalase/Bleomycin resistance protein/Dihydroxybiphenyl dioxygenase"/>
    <property type="match status" value="1"/>
</dbReference>
<dbReference type="GO" id="GO:0046872">
    <property type="term" value="F:metal ion binding"/>
    <property type="evidence" value="ECO:0007669"/>
    <property type="project" value="UniProtKB-KW"/>
</dbReference>
<dbReference type="Gene3D" id="3.10.180.10">
    <property type="entry name" value="2,3-Dihydroxybiphenyl 1,2-Dioxygenase, domain 1"/>
    <property type="match status" value="1"/>
</dbReference>
<protein>
    <submittedName>
        <fullName evidence="3">Bleomycin resistance protein</fullName>
    </submittedName>
</protein>
<accession>A0A2Z3GVE9</accession>
<dbReference type="InterPro" id="IPR018146">
    <property type="entry name" value="Glyoxalase_1_CS"/>
</dbReference>
<gene>
    <name evidence="3" type="ORF">C1280_16195</name>
</gene>
<dbReference type="GO" id="GO:0004462">
    <property type="term" value="F:lactoylglutathione lyase activity"/>
    <property type="evidence" value="ECO:0007669"/>
    <property type="project" value="InterPro"/>
</dbReference>
<dbReference type="AlphaFoldDB" id="A0A2Z3GVE9"/>
<proteinExistence type="predicted"/>
<evidence type="ECO:0000313" key="3">
    <source>
        <dbReference type="EMBL" id="AWM38379.1"/>
    </source>
</evidence>
<name>A0A2Z3GVE9_9BACT</name>
<dbReference type="PANTHER" id="PTHR21366">
    <property type="entry name" value="GLYOXALASE FAMILY PROTEIN"/>
    <property type="match status" value="1"/>
</dbReference>
<dbReference type="InterPro" id="IPR029068">
    <property type="entry name" value="Glyas_Bleomycin-R_OHBP_Dase"/>
</dbReference>
<organism evidence="3 4">
    <name type="scientific">Gemmata obscuriglobus</name>
    <dbReference type="NCBI Taxonomy" id="114"/>
    <lineage>
        <taxon>Bacteria</taxon>
        <taxon>Pseudomonadati</taxon>
        <taxon>Planctomycetota</taxon>
        <taxon>Planctomycetia</taxon>
        <taxon>Gemmatales</taxon>
        <taxon>Gemmataceae</taxon>
        <taxon>Gemmata</taxon>
    </lineage>
</organism>
<evidence type="ECO:0000256" key="1">
    <source>
        <dbReference type="ARBA" id="ARBA00022723"/>
    </source>
</evidence>
<reference evidence="3 4" key="1">
    <citation type="submission" date="2018-01" db="EMBL/GenBank/DDBJ databases">
        <title>G. obscuriglobus.</title>
        <authorList>
            <person name="Franke J."/>
            <person name="Blomberg W."/>
            <person name="Selmecki A."/>
        </authorList>
    </citation>
    <scope>NUCLEOTIDE SEQUENCE [LARGE SCALE GENOMIC DNA]</scope>
    <source>
        <strain evidence="3 4">DSM 5831</strain>
    </source>
</reference>
<feature type="domain" description="VOC" evidence="2">
    <location>
        <begin position="8"/>
        <end position="120"/>
    </location>
</feature>
<sequence>MPGLTVTHIDHVSVIITDVARSRRFYNDVLGLKEIPKPKTFDFVALWYDLGGGHTLHLLLKNEPDTRSPRHFCLRVTDAQAARRHFTEHGIPIQETTLIHGADRFFVSDPDGNRVEVLQWLVPYDPITAGAPELDQAPVSRIAPG</sequence>
<keyword evidence="4" id="KW-1185">Reference proteome</keyword>
<dbReference type="PROSITE" id="PS00934">
    <property type="entry name" value="GLYOXALASE_I_1"/>
    <property type="match status" value="1"/>
</dbReference>
<evidence type="ECO:0000313" key="4">
    <source>
        <dbReference type="Proteomes" id="UP000245802"/>
    </source>
</evidence>
<evidence type="ECO:0000259" key="2">
    <source>
        <dbReference type="PROSITE" id="PS51819"/>
    </source>
</evidence>
<dbReference type="OrthoDB" id="9800322at2"/>
<dbReference type="KEGG" id="gog:C1280_16195"/>